<dbReference type="Proteomes" id="UP000177528">
    <property type="component" value="Unassembled WGS sequence"/>
</dbReference>
<accession>A0A1G1X2G3</accession>
<gene>
    <name evidence="1" type="ORF">A3D99_00390</name>
</gene>
<protein>
    <submittedName>
        <fullName evidence="1">Uncharacterized protein</fullName>
    </submittedName>
</protein>
<dbReference type="AlphaFoldDB" id="A0A1G1X2G3"/>
<evidence type="ECO:0000313" key="2">
    <source>
        <dbReference type="Proteomes" id="UP000177528"/>
    </source>
</evidence>
<organism evidence="1 2">
    <name type="scientific">Candidatus Andersenbacteria bacterium RIFCSPHIGHO2_12_FULL_45_11</name>
    <dbReference type="NCBI Taxonomy" id="1797281"/>
    <lineage>
        <taxon>Bacteria</taxon>
        <taxon>Candidatus Anderseniibacteriota</taxon>
    </lineage>
</organism>
<proteinExistence type="predicted"/>
<reference evidence="1 2" key="1">
    <citation type="journal article" date="2016" name="Nat. Commun.">
        <title>Thousands of microbial genomes shed light on interconnected biogeochemical processes in an aquifer system.</title>
        <authorList>
            <person name="Anantharaman K."/>
            <person name="Brown C.T."/>
            <person name="Hug L.A."/>
            <person name="Sharon I."/>
            <person name="Castelle C.J."/>
            <person name="Probst A.J."/>
            <person name="Thomas B.C."/>
            <person name="Singh A."/>
            <person name="Wilkins M.J."/>
            <person name="Karaoz U."/>
            <person name="Brodie E.L."/>
            <person name="Williams K.H."/>
            <person name="Hubbard S.S."/>
            <person name="Banfield J.F."/>
        </authorList>
    </citation>
    <scope>NUCLEOTIDE SEQUENCE [LARGE SCALE GENOMIC DNA]</scope>
</reference>
<comment type="caution">
    <text evidence="1">The sequence shown here is derived from an EMBL/GenBank/DDBJ whole genome shotgun (WGS) entry which is preliminary data.</text>
</comment>
<sequence>MSQSLLKWHDMAGRDKDASRSLQKSAVEGVLLHLTASHRVALEMLEKSVSQTVAVTMEAAQQRLVIVLEDDPTKATSRKRVISADLQFTREEFGSLPNWAQKLASTCPEIATKYADKHINSIRIAWGVAKESTNGDAVEQKLQWQIRLLDVTMFLQQLVLQLADKALLEQIPSSIRGGIGQEVAQQVTSHIQLLDSGTVLKAELPTISDRNSELARKQWEDAIQTVCTYALPFSRERARILDPGKYAAEDPRGDRLINIDPMWARVLKGPTVKSLPLLFVSGSSIRIVKLTLPRKHAAGHKHTFTATYLVLPVSREWINSLPGTVQEKVQWWKKPDVLATQELLVGKGALKKSANTLVIPISAGKKRFFNHILPALQRGFPLQWQRIVGRSYRRPATHRKWFAQLTIGYTNPSSLPEMALGIHFGMKDILWWALADKQGNILKDGSIPGNSILDFSLQEKGKIERQQKAGKNVAGKKYGKSLLNATYRVVNGVLEFSKGISAEHASQPIGLGLETIRFVDKASGSSPVNARHSNWNYGQLSGIFANKAGPAGFSVTEITLKKAQRDLSDAEQARVLAIEATKRFASRIKRLATKRKDDTLFV</sequence>
<name>A0A1G1X2G3_9BACT</name>
<evidence type="ECO:0000313" key="1">
    <source>
        <dbReference type="EMBL" id="OGY34163.1"/>
    </source>
</evidence>
<dbReference type="EMBL" id="MHHR01000020">
    <property type="protein sequence ID" value="OGY34163.1"/>
    <property type="molecule type" value="Genomic_DNA"/>
</dbReference>